<keyword evidence="2" id="KW-0677">Repeat</keyword>
<evidence type="ECO:0000256" key="3">
    <source>
        <dbReference type="ARBA" id="ARBA00040876"/>
    </source>
</evidence>
<proteinExistence type="predicted"/>
<feature type="repeat" description="WD" evidence="4">
    <location>
        <begin position="36"/>
        <end position="74"/>
    </location>
</feature>
<dbReference type="InParanoid" id="C5KXX3"/>
<dbReference type="GO" id="GO:0005730">
    <property type="term" value="C:nucleolus"/>
    <property type="evidence" value="ECO:0007669"/>
    <property type="project" value="TreeGrafter"/>
</dbReference>
<gene>
    <name evidence="5" type="ORF">Pmar_PMAR000888</name>
</gene>
<dbReference type="SMART" id="SM00320">
    <property type="entry name" value="WD40"/>
    <property type="match status" value="4"/>
</dbReference>
<dbReference type="InterPro" id="IPR036322">
    <property type="entry name" value="WD40_repeat_dom_sf"/>
</dbReference>
<dbReference type="PRINTS" id="PR00320">
    <property type="entry name" value="GPROTEINBRPT"/>
</dbReference>
<dbReference type="GeneID" id="9055505"/>
<dbReference type="PROSITE" id="PS50082">
    <property type="entry name" value="WD_REPEATS_2"/>
    <property type="match status" value="3"/>
</dbReference>
<dbReference type="SUPFAM" id="SSF50978">
    <property type="entry name" value="WD40 repeat-like"/>
    <property type="match status" value="1"/>
</dbReference>
<dbReference type="InterPro" id="IPR051972">
    <property type="entry name" value="Glutamate-rich_WD_repeat"/>
</dbReference>
<evidence type="ECO:0000256" key="4">
    <source>
        <dbReference type="PROSITE-ProRule" id="PRU00221"/>
    </source>
</evidence>
<keyword evidence="6" id="KW-1185">Reference proteome</keyword>
<dbReference type="InterPro" id="IPR020472">
    <property type="entry name" value="WD40_PAC1"/>
</dbReference>
<dbReference type="PROSITE" id="PS50294">
    <property type="entry name" value="WD_REPEATS_REGION"/>
    <property type="match status" value="2"/>
</dbReference>
<organism evidence="6">
    <name type="scientific">Perkinsus marinus (strain ATCC 50983 / TXsc)</name>
    <dbReference type="NCBI Taxonomy" id="423536"/>
    <lineage>
        <taxon>Eukaryota</taxon>
        <taxon>Sar</taxon>
        <taxon>Alveolata</taxon>
        <taxon>Perkinsozoa</taxon>
        <taxon>Perkinsea</taxon>
        <taxon>Perkinsida</taxon>
        <taxon>Perkinsidae</taxon>
        <taxon>Perkinsus</taxon>
    </lineage>
</organism>
<dbReference type="OMA" id="QRREKWW"/>
<feature type="repeat" description="WD" evidence="4">
    <location>
        <begin position="84"/>
        <end position="120"/>
    </location>
</feature>
<dbReference type="PROSITE" id="PS00678">
    <property type="entry name" value="WD_REPEATS_1"/>
    <property type="match status" value="1"/>
</dbReference>
<dbReference type="Proteomes" id="UP000007800">
    <property type="component" value="Unassembled WGS sequence"/>
</dbReference>
<dbReference type="OrthoDB" id="2161379at2759"/>
<evidence type="ECO:0000256" key="1">
    <source>
        <dbReference type="ARBA" id="ARBA00022574"/>
    </source>
</evidence>
<reference evidence="5 6" key="1">
    <citation type="submission" date="2008-07" db="EMBL/GenBank/DDBJ databases">
        <authorList>
            <person name="El-Sayed N."/>
            <person name="Caler E."/>
            <person name="Inman J."/>
            <person name="Amedeo P."/>
            <person name="Hass B."/>
            <person name="Wortman J."/>
        </authorList>
    </citation>
    <scope>NUCLEOTIDE SEQUENCE [LARGE SCALE GENOMIC DNA]</scope>
    <source>
        <strain evidence="6">ATCC 50983 / TXsc</strain>
    </source>
</reference>
<sequence length="230" mass="25212">MAWNPHSVGQFASADCDGNMYLWNPCEGGWEQSKMGKSHEGSIEDIMWKKAGTGAATTMATAGVDGTIRLWDMEGYSARPSLTIIAHDTDVNVISWNPEVGDLLLSGADDGSFKVWDVRNTGHGPMANFKWHRDAITSVDWHPYDETLLAVASADNTVSLWDMSVEADDDDDNQGGQGHLEGEEDYPAQMMFLHQGQTGVKEVKFHPQLPGVMVTTALDGFNVFKTCNID</sequence>
<dbReference type="PANTHER" id="PTHR45903">
    <property type="entry name" value="GLUTAMATE-RICH WD REPEAT-CONTAINING PROTEIN 1"/>
    <property type="match status" value="1"/>
</dbReference>
<dbReference type="EMBL" id="GG677256">
    <property type="protein sequence ID" value="EER10847.1"/>
    <property type="molecule type" value="Genomic_DNA"/>
</dbReference>
<dbReference type="GO" id="GO:0042254">
    <property type="term" value="P:ribosome biogenesis"/>
    <property type="evidence" value="ECO:0007669"/>
    <property type="project" value="TreeGrafter"/>
</dbReference>
<dbReference type="InterPro" id="IPR015943">
    <property type="entry name" value="WD40/YVTN_repeat-like_dom_sf"/>
</dbReference>
<dbReference type="RefSeq" id="XP_002779052.1">
    <property type="nucleotide sequence ID" value="XM_002779006.1"/>
</dbReference>
<dbReference type="Gene3D" id="2.130.10.10">
    <property type="entry name" value="YVTN repeat-like/Quinoprotein amine dehydrogenase"/>
    <property type="match status" value="1"/>
</dbReference>
<dbReference type="PANTHER" id="PTHR45903:SF1">
    <property type="entry name" value="GLUTAMATE-RICH WD REPEAT-CONTAINING PROTEIN 1"/>
    <property type="match status" value="1"/>
</dbReference>
<feature type="repeat" description="WD" evidence="4">
    <location>
        <begin position="129"/>
        <end position="164"/>
    </location>
</feature>
<name>C5KXX3_PERM5</name>
<evidence type="ECO:0000313" key="5">
    <source>
        <dbReference type="EMBL" id="EER10847.1"/>
    </source>
</evidence>
<dbReference type="InterPro" id="IPR001680">
    <property type="entry name" value="WD40_rpt"/>
</dbReference>
<evidence type="ECO:0000256" key="2">
    <source>
        <dbReference type="ARBA" id="ARBA00022737"/>
    </source>
</evidence>
<accession>C5KXX3</accession>
<dbReference type="Pfam" id="PF00400">
    <property type="entry name" value="WD40"/>
    <property type="match status" value="3"/>
</dbReference>
<evidence type="ECO:0000313" key="6">
    <source>
        <dbReference type="Proteomes" id="UP000007800"/>
    </source>
</evidence>
<dbReference type="AlphaFoldDB" id="C5KXX3"/>
<protein>
    <recommendedName>
        <fullName evidence="3">Glutamate-rich WD repeat-containing protein 1</fullName>
    </recommendedName>
</protein>
<keyword evidence="1 4" id="KW-0853">WD repeat</keyword>
<dbReference type="InterPro" id="IPR019775">
    <property type="entry name" value="WD40_repeat_CS"/>
</dbReference>